<protein>
    <submittedName>
        <fullName evidence="3">Calpain_III domain-containing protein</fullName>
    </submittedName>
</protein>
<keyword evidence="2" id="KW-1185">Reference proteome</keyword>
<accession>A0A0N4YWI7</accession>
<evidence type="ECO:0000313" key="1">
    <source>
        <dbReference type="EMBL" id="VDL85688.1"/>
    </source>
</evidence>
<reference evidence="1 2" key="2">
    <citation type="submission" date="2018-11" db="EMBL/GenBank/DDBJ databases">
        <authorList>
            <consortium name="Pathogen Informatics"/>
        </authorList>
    </citation>
    <scope>NUCLEOTIDE SEQUENCE [LARGE SCALE GENOMIC DNA]</scope>
</reference>
<dbReference type="EMBL" id="UYSL01026591">
    <property type="protein sequence ID" value="VDL85688.1"/>
    <property type="molecule type" value="Genomic_DNA"/>
</dbReference>
<proteinExistence type="predicted"/>
<evidence type="ECO:0000313" key="2">
    <source>
        <dbReference type="Proteomes" id="UP000271162"/>
    </source>
</evidence>
<sequence>GVSCSHSVTLLREVVSAINNIFRVNIKEILYDTPDYDNFLQALYEQAAFELHSKHRWVEMVQFTTMLRNLDVTPGRGNVLPYLYGYIGATDWENSPHFPYRVHFSKSKDPWPSETSVSAWVSPYDVLPTSYDLMVTSEEGEFTKHCYVYFV</sequence>
<name>A0A0N4YWI7_NIPBR</name>
<organism evidence="3">
    <name type="scientific">Nippostrongylus brasiliensis</name>
    <name type="common">Rat hookworm</name>
    <dbReference type="NCBI Taxonomy" id="27835"/>
    <lineage>
        <taxon>Eukaryota</taxon>
        <taxon>Metazoa</taxon>
        <taxon>Ecdysozoa</taxon>
        <taxon>Nematoda</taxon>
        <taxon>Chromadorea</taxon>
        <taxon>Rhabditida</taxon>
        <taxon>Rhabditina</taxon>
        <taxon>Rhabditomorpha</taxon>
        <taxon>Strongyloidea</taxon>
        <taxon>Heligmosomidae</taxon>
        <taxon>Nippostrongylus</taxon>
    </lineage>
</organism>
<dbReference type="AlphaFoldDB" id="A0A0N4YWI7"/>
<evidence type="ECO:0000313" key="3">
    <source>
        <dbReference type="WBParaSite" id="NBR_0002160901-mRNA-1"/>
    </source>
</evidence>
<dbReference type="WBParaSite" id="NBR_0002160901-mRNA-1">
    <property type="protein sequence ID" value="NBR_0002160901-mRNA-1"/>
    <property type="gene ID" value="NBR_0002160901"/>
</dbReference>
<dbReference type="Proteomes" id="UP000271162">
    <property type="component" value="Unassembled WGS sequence"/>
</dbReference>
<dbReference type="STRING" id="27835.A0A0N4YWI7"/>
<reference evidence="3" key="1">
    <citation type="submission" date="2017-02" db="UniProtKB">
        <authorList>
            <consortium name="WormBaseParasite"/>
        </authorList>
    </citation>
    <scope>IDENTIFICATION</scope>
</reference>
<gene>
    <name evidence="1" type="ORF">NBR_LOCUS21610</name>
</gene>